<dbReference type="InterPro" id="IPR024463">
    <property type="entry name" value="Transposase_TnpC_homeodom"/>
</dbReference>
<feature type="domain" description="Transposase IS66 C-terminal" evidence="4">
    <location>
        <begin position="472"/>
        <end position="510"/>
    </location>
</feature>
<feature type="coiled-coil region" evidence="1">
    <location>
        <begin position="7"/>
        <end position="34"/>
    </location>
</feature>
<evidence type="ECO:0000259" key="2">
    <source>
        <dbReference type="Pfam" id="PF03050"/>
    </source>
</evidence>
<dbReference type="EMBL" id="CP027231">
    <property type="protein sequence ID" value="AVM52520.1"/>
    <property type="molecule type" value="Genomic_DNA"/>
</dbReference>
<dbReference type="InterPro" id="IPR052344">
    <property type="entry name" value="Transposase-related"/>
</dbReference>
<dbReference type="Pfam" id="PF13007">
    <property type="entry name" value="LZ_Tnp_IS66"/>
    <property type="match status" value="1"/>
</dbReference>
<feature type="domain" description="Transposase TnpC homeodomain" evidence="3">
    <location>
        <begin position="31"/>
        <end position="110"/>
    </location>
</feature>
<sequence length="516" mass="59839">MFTEEQIKAIIRENERLRKENDALSGKVASLEQSLYWLRKKMFGRMSEKNLPLDPNQLSLFTQQEMSSDEKAELEEEVRKAEEEITRTIKVREKPVRKPLDTSLLPVDEINLYPEGTTTEDGELKEDFVEIGTEETLRLERIPEKVYIVKTIRHKVIRKSELKEKHPEERHILISPLPLVPVGKCMAGASVLTDIIIGKFMYHLPFYRLIQQYRESGITISDSTMGGWYEAAVEKLRLLYNLLKKQILSSEYIQIDESVIPVIDNEKHKTRKGYEWCLRDGITGDVVFHYDRGSRSGKVARELLGNYVGLAQCDGYDAYEQFERMKGITLFGCWAHARRKFTEALDENRALATQALCHIGKLYKVESEADEAGFSIEERKEKRIRESYPVILEFERWMQDAYLKVLPKSRTGKAIEYTLSLLPRLSRYVNDGRVNIDNNLIENAIRPLALGRKNYLFCGNDASAYRAAIVYSLIGTCKSAGVDPRVWMEDVLRKIPYYERDKKDMTELLPRNWVKS</sequence>
<dbReference type="InterPro" id="IPR004291">
    <property type="entry name" value="Transposase_IS66_central"/>
</dbReference>
<dbReference type="PANTHER" id="PTHR33678">
    <property type="entry name" value="BLL1576 PROTEIN"/>
    <property type="match status" value="1"/>
</dbReference>
<dbReference type="RefSeq" id="WP_106040838.1">
    <property type="nucleotide sequence ID" value="NZ_CP027231.1"/>
</dbReference>
<gene>
    <name evidence="5" type="ORF">C4H11_05825</name>
</gene>
<keyword evidence="1" id="KW-0175">Coiled coil</keyword>
<feature type="domain" description="Transposase IS66 central" evidence="2">
    <location>
        <begin position="184"/>
        <end position="464"/>
    </location>
</feature>
<dbReference type="Proteomes" id="UP000238304">
    <property type="component" value="Chromosome"/>
</dbReference>
<dbReference type="InterPro" id="IPR039552">
    <property type="entry name" value="IS66_C"/>
</dbReference>
<evidence type="ECO:0000259" key="4">
    <source>
        <dbReference type="Pfam" id="PF13817"/>
    </source>
</evidence>
<evidence type="ECO:0000313" key="6">
    <source>
        <dbReference type="Proteomes" id="UP000238304"/>
    </source>
</evidence>
<evidence type="ECO:0000256" key="1">
    <source>
        <dbReference type="SAM" id="Coils"/>
    </source>
</evidence>
<organism evidence="5 6">
    <name type="scientific">Bacteroides zoogleoformans</name>
    <dbReference type="NCBI Taxonomy" id="28119"/>
    <lineage>
        <taxon>Bacteria</taxon>
        <taxon>Pseudomonadati</taxon>
        <taxon>Bacteroidota</taxon>
        <taxon>Bacteroidia</taxon>
        <taxon>Bacteroidales</taxon>
        <taxon>Bacteroidaceae</taxon>
        <taxon>Bacteroides</taxon>
    </lineage>
</organism>
<keyword evidence="6" id="KW-1185">Reference proteome</keyword>
<proteinExistence type="predicted"/>
<dbReference type="Pfam" id="PF03050">
    <property type="entry name" value="DDE_Tnp_IS66"/>
    <property type="match status" value="1"/>
</dbReference>
<feature type="coiled-coil region" evidence="1">
    <location>
        <begin position="64"/>
        <end position="91"/>
    </location>
</feature>
<accession>A0ABN5IJW6</accession>
<name>A0ABN5IJW6_9BACE</name>
<dbReference type="PANTHER" id="PTHR33678:SF1">
    <property type="entry name" value="BLL1576 PROTEIN"/>
    <property type="match status" value="1"/>
</dbReference>
<dbReference type="Pfam" id="PF13817">
    <property type="entry name" value="DDE_Tnp_IS66_C"/>
    <property type="match status" value="1"/>
</dbReference>
<protein>
    <submittedName>
        <fullName evidence="5">IS66 family transposase</fullName>
    </submittedName>
</protein>
<dbReference type="NCBIfam" id="NF033517">
    <property type="entry name" value="transpos_IS66"/>
    <property type="match status" value="1"/>
</dbReference>
<evidence type="ECO:0000259" key="3">
    <source>
        <dbReference type="Pfam" id="PF13007"/>
    </source>
</evidence>
<reference evidence="5 6" key="1">
    <citation type="submission" date="2018-02" db="EMBL/GenBank/DDBJ databases">
        <authorList>
            <person name="Holder M.E."/>
            <person name="Ajami N.J."/>
            <person name="Petrosino J.F."/>
        </authorList>
    </citation>
    <scope>NUCLEOTIDE SEQUENCE [LARGE SCALE GENOMIC DNA]</scope>
    <source>
        <strain evidence="5 6">ATCC 33285</strain>
    </source>
</reference>
<evidence type="ECO:0000313" key="5">
    <source>
        <dbReference type="EMBL" id="AVM52520.1"/>
    </source>
</evidence>